<reference evidence="12" key="1">
    <citation type="submission" date="2024-02" db="EMBL/GenBank/DDBJ databases">
        <title>Tomenella chthoni gen. nov. sp. nov., a member of the family Jonesiaceae isolated from bat guano.</title>
        <authorList>
            <person name="Miller S.L."/>
            <person name="King J."/>
            <person name="Sankaranarayanan K."/>
            <person name="Lawson P.A."/>
        </authorList>
    </citation>
    <scope>NUCLEOTIDE SEQUENCE</scope>
    <source>
        <strain evidence="12">BS-20</strain>
    </source>
</reference>
<name>A0AAU7E0C3_9MICO</name>
<dbReference type="InterPro" id="IPR017925">
    <property type="entry name" value="DHFR_CS"/>
</dbReference>
<comment type="similarity">
    <text evidence="2 9 10">Belongs to the dihydrofolate reductase family.</text>
</comment>
<evidence type="ECO:0000256" key="4">
    <source>
        <dbReference type="ARBA" id="ARBA00018886"/>
    </source>
</evidence>
<dbReference type="GO" id="GO:0046654">
    <property type="term" value="P:tetrahydrofolate biosynthetic process"/>
    <property type="evidence" value="ECO:0007669"/>
    <property type="project" value="InterPro"/>
</dbReference>
<dbReference type="GO" id="GO:0004146">
    <property type="term" value="F:dihydrofolate reductase activity"/>
    <property type="evidence" value="ECO:0007669"/>
    <property type="project" value="UniProtKB-EC"/>
</dbReference>
<dbReference type="Pfam" id="PF00186">
    <property type="entry name" value="DHFR_1"/>
    <property type="match status" value="1"/>
</dbReference>
<evidence type="ECO:0000256" key="7">
    <source>
        <dbReference type="ARBA" id="ARBA00023002"/>
    </source>
</evidence>
<dbReference type="GO" id="GO:0070401">
    <property type="term" value="F:NADP+ binding"/>
    <property type="evidence" value="ECO:0007669"/>
    <property type="project" value="UniProtKB-ARBA"/>
</dbReference>
<dbReference type="PANTHER" id="PTHR48069:SF3">
    <property type="entry name" value="DIHYDROFOLATE REDUCTASE"/>
    <property type="match status" value="1"/>
</dbReference>
<dbReference type="SUPFAM" id="SSF53597">
    <property type="entry name" value="Dihydrofolate reductase-like"/>
    <property type="match status" value="1"/>
</dbReference>
<accession>A0AAU7E0C3</accession>
<evidence type="ECO:0000256" key="5">
    <source>
        <dbReference type="ARBA" id="ARBA00022563"/>
    </source>
</evidence>
<dbReference type="PROSITE" id="PS00075">
    <property type="entry name" value="DHFR_1"/>
    <property type="match status" value="1"/>
</dbReference>
<feature type="domain" description="DHFR" evidence="11">
    <location>
        <begin position="9"/>
        <end position="176"/>
    </location>
</feature>
<keyword evidence="6 9" id="KW-0521">NADP</keyword>
<gene>
    <name evidence="12" type="ORF">V5R04_04640</name>
</gene>
<dbReference type="InterPro" id="IPR024072">
    <property type="entry name" value="DHFR-like_dom_sf"/>
</dbReference>
<dbReference type="Gene3D" id="3.40.430.10">
    <property type="entry name" value="Dihydrofolate Reductase, subunit A"/>
    <property type="match status" value="1"/>
</dbReference>
<dbReference type="AlphaFoldDB" id="A0AAU7E0C3"/>
<dbReference type="InterPro" id="IPR012259">
    <property type="entry name" value="DHFR"/>
</dbReference>
<sequence>MSGPQIASRIAMIWAQTMAGVIGADESIPWHIPEDFAHFKATTMGAPVIMGRKTWQSLPQKARPLPGRTNIVISRDSSFSAPGATLVASIEEAVAAATSDVDQVPSTIWVMGGAAIYDQFMDRAERLVVTVINAAIEGDSYAPQIPNQWTLTQREPATGWQKSKTGLEFAILEYLRT</sequence>
<evidence type="ECO:0000259" key="11">
    <source>
        <dbReference type="PROSITE" id="PS51330"/>
    </source>
</evidence>
<evidence type="ECO:0000256" key="9">
    <source>
        <dbReference type="PIRNR" id="PIRNR000194"/>
    </source>
</evidence>
<dbReference type="GO" id="GO:0046452">
    <property type="term" value="P:dihydrofolate metabolic process"/>
    <property type="evidence" value="ECO:0007669"/>
    <property type="project" value="TreeGrafter"/>
</dbReference>
<proteinExistence type="inferred from homology"/>
<keyword evidence="5 9" id="KW-0554">One-carbon metabolism</keyword>
<protein>
    <recommendedName>
        <fullName evidence="4 9">Dihydrofolate reductase</fullName>
        <ecNumber evidence="3 9">1.5.1.3</ecNumber>
    </recommendedName>
</protein>
<comment type="catalytic activity">
    <reaction evidence="9">
        <text>(6S)-5,6,7,8-tetrahydrofolate + NADP(+) = 7,8-dihydrofolate + NADPH + H(+)</text>
        <dbReference type="Rhea" id="RHEA:15009"/>
        <dbReference type="ChEBI" id="CHEBI:15378"/>
        <dbReference type="ChEBI" id="CHEBI:57451"/>
        <dbReference type="ChEBI" id="CHEBI:57453"/>
        <dbReference type="ChEBI" id="CHEBI:57783"/>
        <dbReference type="ChEBI" id="CHEBI:58349"/>
        <dbReference type="EC" id="1.5.1.3"/>
    </reaction>
</comment>
<evidence type="ECO:0000256" key="1">
    <source>
        <dbReference type="ARBA" id="ARBA00004903"/>
    </source>
</evidence>
<dbReference type="GO" id="GO:0005829">
    <property type="term" value="C:cytosol"/>
    <property type="evidence" value="ECO:0007669"/>
    <property type="project" value="TreeGrafter"/>
</dbReference>
<dbReference type="FunFam" id="3.40.430.10:FF:000001">
    <property type="entry name" value="Dihydrofolate reductase"/>
    <property type="match status" value="1"/>
</dbReference>
<evidence type="ECO:0000256" key="3">
    <source>
        <dbReference type="ARBA" id="ARBA00012856"/>
    </source>
</evidence>
<comment type="pathway">
    <text evidence="1 9">Cofactor biosynthesis; tetrahydrofolate biosynthesis; 5,6,7,8-tetrahydrofolate from 7,8-dihydrofolate: step 1/1.</text>
</comment>
<dbReference type="PANTHER" id="PTHR48069">
    <property type="entry name" value="DIHYDROFOLATE REDUCTASE"/>
    <property type="match status" value="1"/>
</dbReference>
<dbReference type="EC" id="1.5.1.3" evidence="3 9"/>
<dbReference type="GO" id="GO:0006730">
    <property type="term" value="P:one-carbon metabolic process"/>
    <property type="evidence" value="ECO:0007669"/>
    <property type="project" value="UniProtKB-KW"/>
</dbReference>
<comment type="function">
    <text evidence="8 9">Key enzyme in folate metabolism. Catalyzes an essential reaction for de novo glycine and purine synthesis, and for DNA precursor synthesis.</text>
</comment>
<dbReference type="PROSITE" id="PS51330">
    <property type="entry name" value="DHFR_2"/>
    <property type="match status" value="1"/>
</dbReference>
<organism evidence="12">
    <name type="scientific">Jonesiaceae bacterium BS-20</name>
    <dbReference type="NCBI Taxonomy" id="3120821"/>
    <lineage>
        <taxon>Bacteria</taxon>
        <taxon>Bacillati</taxon>
        <taxon>Actinomycetota</taxon>
        <taxon>Actinomycetes</taxon>
        <taxon>Micrococcales</taxon>
        <taxon>Jonesiaceae</taxon>
    </lineage>
</organism>
<evidence type="ECO:0000256" key="6">
    <source>
        <dbReference type="ARBA" id="ARBA00022857"/>
    </source>
</evidence>
<dbReference type="PRINTS" id="PR00070">
    <property type="entry name" value="DHFR"/>
</dbReference>
<dbReference type="PIRSF" id="PIRSF000194">
    <property type="entry name" value="DHFR"/>
    <property type="match status" value="1"/>
</dbReference>
<keyword evidence="7 9" id="KW-0560">Oxidoreductase</keyword>
<evidence type="ECO:0000256" key="10">
    <source>
        <dbReference type="RuleBase" id="RU004474"/>
    </source>
</evidence>
<evidence type="ECO:0000313" key="12">
    <source>
        <dbReference type="EMBL" id="XBH22516.1"/>
    </source>
</evidence>
<dbReference type="EMBL" id="CP146203">
    <property type="protein sequence ID" value="XBH22516.1"/>
    <property type="molecule type" value="Genomic_DNA"/>
</dbReference>
<dbReference type="GO" id="GO:0046655">
    <property type="term" value="P:folic acid metabolic process"/>
    <property type="evidence" value="ECO:0007669"/>
    <property type="project" value="TreeGrafter"/>
</dbReference>
<evidence type="ECO:0000256" key="2">
    <source>
        <dbReference type="ARBA" id="ARBA00009539"/>
    </source>
</evidence>
<dbReference type="InterPro" id="IPR001796">
    <property type="entry name" value="DHFR_dom"/>
</dbReference>
<dbReference type="CDD" id="cd00209">
    <property type="entry name" value="DHFR"/>
    <property type="match status" value="1"/>
</dbReference>
<evidence type="ECO:0000256" key="8">
    <source>
        <dbReference type="ARBA" id="ARBA00025067"/>
    </source>
</evidence>